<dbReference type="GO" id="GO:0006816">
    <property type="term" value="P:calcium ion transport"/>
    <property type="evidence" value="ECO:0007669"/>
    <property type="project" value="TreeGrafter"/>
</dbReference>
<name>A0A8J1UHM0_OWEFU</name>
<sequence length="1160" mass="127781">MQLLVHGLCFLWITSLVVISKVQGQYIELNSSNYVWRHYPDSYRIEDIFLVFATEDVETCLDWCADNITCKTVDYKNVSYPSFCYFGNTSLVNGETFSFGYNQDLYEKRSITYNQVKGLTLQSLNGNVSLIGTEMSFVMSVINIGETPTFTWDFGGGFQFEIYDPTLSLLGKNSSYNDTVYYTFHEAGSNDVIIHGTNQHKNVSAVVTIEVKGNCTAGNITFTLIDDSTLVNPTSFLARLPIHVTGIVQFGCGHSSVGYSWQLFMLNDTHPYPNSANLIYPNDTDVQRHENQLSVAVLGLDYGAYAITLEATATYLGLTVGVLYKQGFIKVKPLPLVSLIKGGSSRSVNTNDTVHIDASLSYDPDVDVQQDDVLRFEWSCSKFHGNCELPGLSNCTEEAFNGTCITWSSDTSLVLTDNNFTVPNSALNESDTYVFTVTISKGRRDPVSFSQVIIVVPAEKPNVQVLCLQNCKYKVTSDSKISMAAHCTNCQQQSDLSFDWSIGSLGCNFTMDWATMSFTEQSSQAVSFKPGIFPKGCSFILTVTGVKKSGAGLDSGFASFGFTTNTPPIAPYSSCTVLPSIGVTLFDEFDIHCEKFQDEDIPVTYEFYYKKDSDNAGSMLGSSDASELQGVQLAPGDSANNYTVEIHINATDYLQTTTMEVVTLQVYPYHMKSTVYPNITEDGDDLVEMLTNLTVTTNGQESKLDNLIGSGKIQAASQLVLTVSAILNTESNENNTLTKSTSLEQRSLIRDSMVTSVSNSSIDDLKVLKQKAGALHSVTLESGELASSAKSKATHVFEDLSKILVFKVESKEDISPEVIENIASLILSGASNVMEATIKATHRLTGKKMIKSSKPQLKDTRTIEQASKQIKDITDTTMKVVKDVADVVLKNKVVGEEATVIQTEALSMTVMQSQPESLGNKELSVGSPPEGSTPATILLPSAHALKAAQIGATDSKDIFDDAYKLYLYQMEENPFIWDDTGDNVTTDLIGLSMRNSHGLALNVDSIAEDLTIHLPTRDIPEMGSVTLTVPIQENSTFNTFTLPEFKDEDILVLRFHVTKGETPVIKVQPVMENITLKVHVKEGERPNMDDMRNETMTIPCNNETLYRSRTNKTAQPNMIYLPRSDIHRTLFIGILLDNDTVNAEFIASYSMNGRPENETK</sequence>
<keyword evidence="6" id="KW-0472">Membrane</keyword>
<evidence type="ECO:0000256" key="5">
    <source>
        <dbReference type="ARBA" id="ARBA00022989"/>
    </source>
</evidence>
<proteinExistence type="inferred from homology"/>
<accession>A0A8J1UHM0</accession>
<dbReference type="InterPro" id="IPR014010">
    <property type="entry name" value="REJ_dom"/>
</dbReference>
<dbReference type="Gene3D" id="2.60.40.10">
    <property type="entry name" value="Immunoglobulins"/>
    <property type="match status" value="1"/>
</dbReference>
<dbReference type="InterPro" id="IPR002859">
    <property type="entry name" value="PKD/REJ-like"/>
</dbReference>
<evidence type="ECO:0000256" key="2">
    <source>
        <dbReference type="ARBA" id="ARBA00007200"/>
    </source>
</evidence>
<keyword evidence="3" id="KW-0812">Transmembrane</keyword>
<gene>
    <name evidence="7" type="ORF">OFUS_LOCUS8221</name>
</gene>
<evidence type="ECO:0000256" key="1">
    <source>
        <dbReference type="ARBA" id="ARBA00004370"/>
    </source>
</evidence>
<dbReference type="PANTHER" id="PTHR46730:SF1">
    <property type="entry name" value="PLAT DOMAIN-CONTAINING PROTEIN"/>
    <property type="match status" value="1"/>
</dbReference>
<dbReference type="Proteomes" id="UP000749559">
    <property type="component" value="Unassembled WGS sequence"/>
</dbReference>
<protein>
    <submittedName>
        <fullName evidence="7">Uncharacterized protein</fullName>
    </submittedName>
</protein>
<dbReference type="GO" id="GO:0005886">
    <property type="term" value="C:plasma membrane"/>
    <property type="evidence" value="ECO:0007669"/>
    <property type="project" value="TreeGrafter"/>
</dbReference>
<comment type="subcellular location">
    <subcellularLocation>
        <location evidence="1">Membrane</location>
    </subcellularLocation>
</comment>
<dbReference type="AlphaFoldDB" id="A0A8J1UHM0"/>
<organism evidence="7 8">
    <name type="scientific">Owenia fusiformis</name>
    <name type="common">Polychaete worm</name>
    <dbReference type="NCBI Taxonomy" id="6347"/>
    <lineage>
        <taxon>Eukaryota</taxon>
        <taxon>Metazoa</taxon>
        <taxon>Spiralia</taxon>
        <taxon>Lophotrochozoa</taxon>
        <taxon>Annelida</taxon>
        <taxon>Polychaeta</taxon>
        <taxon>Sedentaria</taxon>
        <taxon>Canalipalpata</taxon>
        <taxon>Sabellida</taxon>
        <taxon>Oweniida</taxon>
        <taxon>Oweniidae</taxon>
        <taxon>Owenia</taxon>
    </lineage>
</organism>
<dbReference type="InterPro" id="IPR013783">
    <property type="entry name" value="Ig-like_fold"/>
</dbReference>
<keyword evidence="4" id="KW-0677">Repeat</keyword>
<evidence type="ECO:0000256" key="3">
    <source>
        <dbReference type="ARBA" id="ARBA00022692"/>
    </source>
</evidence>
<keyword evidence="8" id="KW-1185">Reference proteome</keyword>
<evidence type="ECO:0000313" key="7">
    <source>
        <dbReference type="EMBL" id="CAH1781666.1"/>
    </source>
</evidence>
<evidence type="ECO:0000256" key="4">
    <source>
        <dbReference type="ARBA" id="ARBA00022737"/>
    </source>
</evidence>
<dbReference type="Pfam" id="PF02010">
    <property type="entry name" value="REJ"/>
    <property type="match status" value="1"/>
</dbReference>
<dbReference type="EMBL" id="CAIIXF020000004">
    <property type="protein sequence ID" value="CAH1781666.1"/>
    <property type="molecule type" value="Genomic_DNA"/>
</dbReference>
<dbReference type="PROSITE" id="PS51111">
    <property type="entry name" value="REJ"/>
    <property type="match status" value="1"/>
</dbReference>
<evidence type="ECO:0000313" key="8">
    <source>
        <dbReference type="Proteomes" id="UP000749559"/>
    </source>
</evidence>
<feature type="non-terminal residue" evidence="7">
    <location>
        <position position="1"/>
    </location>
</feature>
<evidence type="ECO:0000256" key="6">
    <source>
        <dbReference type="ARBA" id="ARBA00023136"/>
    </source>
</evidence>
<comment type="caution">
    <text evidence="7">The sequence shown here is derived from an EMBL/GenBank/DDBJ whole genome shotgun (WGS) entry which is preliminary data.</text>
</comment>
<dbReference type="PANTHER" id="PTHR46730">
    <property type="entry name" value="POLYCYSTIN-1"/>
    <property type="match status" value="1"/>
</dbReference>
<dbReference type="OrthoDB" id="5986471at2759"/>
<dbReference type="GO" id="GO:0005261">
    <property type="term" value="F:monoatomic cation channel activity"/>
    <property type="evidence" value="ECO:0007669"/>
    <property type="project" value="TreeGrafter"/>
</dbReference>
<reference evidence="7" key="1">
    <citation type="submission" date="2022-03" db="EMBL/GenBank/DDBJ databases">
        <authorList>
            <person name="Martin C."/>
        </authorList>
    </citation>
    <scope>NUCLEOTIDE SEQUENCE</scope>
</reference>
<keyword evidence="5" id="KW-1133">Transmembrane helix</keyword>
<comment type="similarity">
    <text evidence="2">Belongs to the polycystin family.</text>
</comment>